<proteinExistence type="predicted"/>
<dbReference type="AlphaFoldDB" id="A0A1M5JWL0"/>
<reference evidence="2" key="1">
    <citation type="submission" date="2016-11" db="EMBL/GenBank/DDBJ databases">
        <authorList>
            <person name="Varghese N."/>
            <person name="Submissions S."/>
        </authorList>
    </citation>
    <scope>NUCLEOTIDE SEQUENCE [LARGE SCALE GENOMIC DNA]</scope>
    <source>
        <strain evidence="2">DSM 28223</strain>
    </source>
</reference>
<keyword evidence="2" id="KW-1185">Reference proteome</keyword>
<dbReference type="Proteomes" id="UP000184211">
    <property type="component" value="Unassembled WGS sequence"/>
</dbReference>
<dbReference type="STRING" id="870908.SAMN04488044_0791"/>
<evidence type="ECO:0000313" key="2">
    <source>
        <dbReference type="Proteomes" id="UP000184211"/>
    </source>
</evidence>
<dbReference type="RefSeq" id="WP_072790778.1">
    <property type="nucleotide sequence ID" value="NZ_FQWM01000001.1"/>
</dbReference>
<gene>
    <name evidence="1" type="ORF">SAMN04488044_0791</name>
</gene>
<protein>
    <submittedName>
        <fullName evidence="1">Uncharacterized protein</fullName>
    </submittedName>
</protein>
<dbReference type="EMBL" id="FQWM01000001">
    <property type="protein sequence ID" value="SHG44393.1"/>
    <property type="molecule type" value="Genomic_DNA"/>
</dbReference>
<sequence length="69" mass="7844">MAFLNTFGRIAGLSLEKGVTVREILEVQRQRRALAQLDAQRLQDIRLTEGDVTKELARSIFDIPSTCRK</sequence>
<evidence type="ECO:0000313" key="1">
    <source>
        <dbReference type="EMBL" id="SHG44393.1"/>
    </source>
</evidence>
<name>A0A1M5JWL0_9RHOB</name>
<organism evidence="1 2">
    <name type="scientific">Cognatishimia maritima</name>
    <dbReference type="NCBI Taxonomy" id="870908"/>
    <lineage>
        <taxon>Bacteria</taxon>
        <taxon>Pseudomonadati</taxon>
        <taxon>Pseudomonadota</taxon>
        <taxon>Alphaproteobacteria</taxon>
        <taxon>Rhodobacterales</taxon>
        <taxon>Paracoccaceae</taxon>
        <taxon>Cognatishimia</taxon>
    </lineage>
</organism>
<dbReference type="OrthoDB" id="8096613at2"/>
<accession>A0A1M5JWL0</accession>